<dbReference type="InterPro" id="IPR049245">
    <property type="entry name" value="DUF6880"/>
</dbReference>
<keyword evidence="1" id="KW-1133">Transmembrane helix</keyword>
<organism evidence="2 4">
    <name type="scientific">Budvicia aquatica</name>
    <dbReference type="NCBI Taxonomy" id="82979"/>
    <lineage>
        <taxon>Bacteria</taxon>
        <taxon>Pseudomonadati</taxon>
        <taxon>Pseudomonadota</taxon>
        <taxon>Gammaproteobacteria</taxon>
        <taxon>Enterobacterales</taxon>
        <taxon>Budviciaceae</taxon>
        <taxon>Budvicia</taxon>
    </lineage>
</organism>
<evidence type="ECO:0000313" key="3">
    <source>
        <dbReference type="EMBL" id="VFS46409.1"/>
    </source>
</evidence>
<reference evidence="2" key="1">
    <citation type="submission" date="2017-09" db="EMBL/GenBank/DDBJ databases">
        <title>FDA dAtabase for Regulatory Grade micrObial Sequences (FDA-ARGOS): Supporting development and validation of Infectious Disease Dx tests.</title>
        <authorList>
            <person name="Minogue T."/>
            <person name="Wolcott M."/>
            <person name="Wasieloski L."/>
            <person name="Aguilar W."/>
            <person name="Moore D."/>
            <person name="Tallon L.J."/>
            <person name="Sadzewicz L."/>
            <person name="Ott S."/>
            <person name="Zhao X."/>
            <person name="Nagaraj S."/>
            <person name="Vavikolanu K."/>
            <person name="Aluvathingal J."/>
            <person name="Nadendla S."/>
            <person name="Sichtig H."/>
        </authorList>
    </citation>
    <scope>NUCLEOTIDE SEQUENCE</scope>
    <source>
        <strain evidence="2">FDAARGOS_387</strain>
    </source>
</reference>
<evidence type="ECO:0000256" key="1">
    <source>
        <dbReference type="SAM" id="Phobius"/>
    </source>
</evidence>
<evidence type="ECO:0000313" key="2">
    <source>
        <dbReference type="EMBL" id="PHI28472.1"/>
    </source>
</evidence>
<dbReference type="Proteomes" id="UP000373449">
    <property type="component" value="Unassembled WGS sequence"/>
</dbReference>
<protein>
    <submittedName>
        <fullName evidence="2">Uncharacterized protein</fullName>
    </submittedName>
</protein>
<gene>
    <name evidence="2" type="ORF">CRN84_03585</name>
    <name evidence="3" type="ORF">NCTC12282_01318</name>
</gene>
<keyword evidence="1" id="KW-0472">Membrane</keyword>
<dbReference type="Proteomes" id="UP000224974">
    <property type="component" value="Unassembled WGS sequence"/>
</dbReference>
<proteinExistence type="predicted"/>
<dbReference type="RefSeq" id="WP_029093817.1">
    <property type="nucleotide sequence ID" value="NZ_CAADJA010000002.1"/>
</dbReference>
<feature type="transmembrane region" description="Helical" evidence="1">
    <location>
        <begin position="7"/>
        <end position="27"/>
    </location>
</feature>
<dbReference type="EMBL" id="PDDX01000001">
    <property type="protein sequence ID" value="PHI28472.1"/>
    <property type="molecule type" value="Genomic_DNA"/>
</dbReference>
<reference evidence="3 5" key="3">
    <citation type="submission" date="2019-03" db="EMBL/GenBank/DDBJ databases">
        <authorList>
            <consortium name="Pathogen Informatics"/>
        </authorList>
    </citation>
    <scope>NUCLEOTIDE SEQUENCE [LARGE SCALE GENOMIC DNA]</scope>
    <source>
        <strain evidence="3 5">NCTC12282</strain>
    </source>
</reference>
<dbReference type="AlphaFoldDB" id="A0A2C6DJG6"/>
<evidence type="ECO:0000313" key="5">
    <source>
        <dbReference type="Proteomes" id="UP000373449"/>
    </source>
</evidence>
<reference evidence="4" key="2">
    <citation type="submission" date="2017-09" db="EMBL/GenBank/DDBJ databases">
        <title>FDA dAtabase for Regulatory Grade micrObial Sequences (FDA-ARGOS): Supporting development and validation of Infectious Disease Dx tests.</title>
        <authorList>
            <person name="Minogue T."/>
            <person name="Wolcott M."/>
            <person name="Wasieloski L."/>
            <person name="Aguilar W."/>
            <person name="Moore D."/>
            <person name="Tallon L."/>
            <person name="Sadzewicz L."/>
            <person name="Ott S."/>
            <person name="Zhao X."/>
            <person name="Nagaraj S."/>
            <person name="Vavikolanu K."/>
            <person name="Aluvathingal J."/>
            <person name="Nadendla S."/>
            <person name="Sichtig H."/>
        </authorList>
    </citation>
    <scope>NUCLEOTIDE SEQUENCE [LARGE SCALE GENOMIC DNA]</scope>
    <source>
        <strain evidence="4">FDAARGOS_387</strain>
    </source>
</reference>
<dbReference type="STRING" id="1111728.GCA_000427805_04533"/>
<name>A0A2C6DJG6_9GAMM</name>
<evidence type="ECO:0000313" key="4">
    <source>
        <dbReference type="Proteomes" id="UP000224974"/>
    </source>
</evidence>
<accession>A0A2C6DJG6</accession>
<dbReference type="Pfam" id="PF21810">
    <property type="entry name" value="DUF6880"/>
    <property type="match status" value="2"/>
</dbReference>
<dbReference type="EMBL" id="CAADJA010000002">
    <property type="protein sequence ID" value="VFS46409.1"/>
    <property type="molecule type" value="Genomic_DNA"/>
</dbReference>
<keyword evidence="1" id="KW-0812">Transmembrane</keyword>
<dbReference type="OrthoDB" id="7183688at2"/>
<keyword evidence="4" id="KW-1185">Reference proteome</keyword>
<sequence length="461" mass="52331">MKKQNALINELALLDSVVLAVFIASIYGKDKMLDTKIERLLLKKDTSALIKSLKKNIKSLSKDNYFYRYYQTIELARDVRQLLVEIENHILPTSPDQAFQLADDLLDTAENSLERCDDSDGLVGDVYQDICLLWLKAASQSSVPATGWVPVVRSLVDNNDYGVLDPILPNAHLLLSPDELRQLAAYYENGLRASLKKKECEFSDTRWSVNLQGVAEALKDPEIYKLATLLVSPLPNVMQIERIVNFCIRCGAYDQAMKWLEDDWGSVGWKKPNAIRLSLLADCYLGLNQPEKRLDTLIKLMNVEPTYENFQMLVPLVSDDHIDKLRKQLIASVLNESELYDQLDPLLKLKEYAKAQALAIKGADEIAEWHYTQLLSLLDNTPEDGCIVRIILLRSLADDILDQGRSPAYHHAASYLQQLDKLDDKVASYASLPSHADYMAKIQVKHKRKSSFWPKYNSAQD</sequence>